<proteinExistence type="predicted"/>
<keyword evidence="2" id="KW-1185">Reference proteome</keyword>
<dbReference type="InterPro" id="IPR031723">
    <property type="entry name" value="DMSP_lyase"/>
</dbReference>
<dbReference type="EMBL" id="FMAH01000015">
    <property type="protein sequence ID" value="SCB29133.1"/>
    <property type="molecule type" value="Genomic_DNA"/>
</dbReference>
<dbReference type="InterPro" id="IPR011051">
    <property type="entry name" value="RmlC_Cupin_sf"/>
</dbReference>
<protein>
    <submittedName>
        <fullName evidence="1">Cupin domain protein</fullName>
    </submittedName>
</protein>
<organism evidence="1 2">
    <name type="scientific">Rhizobium miluonense</name>
    <dbReference type="NCBI Taxonomy" id="411945"/>
    <lineage>
        <taxon>Bacteria</taxon>
        <taxon>Pseudomonadati</taxon>
        <taxon>Pseudomonadota</taxon>
        <taxon>Alphaproteobacteria</taxon>
        <taxon>Hyphomicrobiales</taxon>
        <taxon>Rhizobiaceae</taxon>
        <taxon>Rhizobium/Agrobacterium group</taxon>
        <taxon>Rhizobium</taxon>
    </lineage>
</organism>
<dbReference type="InterPro" id="IPR014710">
    <property type="entry name" value="RmlC-like_jellyroll"/>
</dbReference>
<sequence>MAERNGQLQLFVDAAFAAFDHCASDAEARRSVLQIFSRLQTPGEQRQGEGGQLPACLHLSTALAIETGSDQLRQMITRFQAMEPRLIWRRRENSSGTSSGNFEEGHANAMIIGPGGLEERSDVWIGVTLMAPGVRYPYHDHAPEEVYLVLSEGEFQHGTSQWFSPGVGGSFYNPPGIKHAMRSVDTPLFAFWALLADRTPMEREFGSTQEQP</sequence>
<evidence type="ECO:0000313" key="1">
    <source>
        <dbReference type="EMBL" id="SCB29133.1"/>
    </source>
</evidence>
<dbReference type="STRING" id="411945.GA0061102_101574"/>
<dbReference type="Gene3D" id="2.60.120.10">
    <property type="entry name" value="Jelly Rolls"/>
    <property type="match status" value="1"/>
</dbReference>
<dbReference type="AlphaFoldDB" id="A0A1C3VMV3"/>
<dbReference type="OrthoDB" id="9083851at2"/>
<dbReference type="RefSeq" id="WP_092849207.1">
    <property type="nucleotide sequence ID" value="NZ_FMAH01000015.1"/>
</dbReference>
<reference evidence="2" key="1">
    <citation type="submission" date="2016-08" db="EMBL/GenBank/DDBJ databases">
        <authorList>
            <person name="Varghese N."/>
            <person name="Submissions Spin"/>
        </authorList>
    </citation>
    <scope>NUCLEOTIDE SEQUENCE [LARGE SCALE GENOMIC DNA]</scope>
    <source>
        <strain evidence="2">HAMBI 2971</strain>
    </source>
</reference>
<accession>A0A1C3VMV3</accession>
<evidence type="ECO:0000313" key="2">
    <source>
        <dbReference type="Proteomes" id="UP000199435"/>
    </source>
</evidence>
<dbReference type="Pfam" id="PF16867">
    <property type="entry name" value="DMSP_lyase"/>
    <property type="match status" value="1"/>
</dbReference>
<gene>
    <name evidence="1" type="ORF">GA0061102_101574</name>
</gene>
<dbReference type="Proteomes" id="UP000199435">
    <property type="component" value="Unassembled WGS sequence"/>
</dbReference>
<name>A0A1C3VMV3_9HYPH</name>
<dbReference type="GO" id="GO:0047869">
    <property type="term" value="F:dimethylpropiothetin dethiomethylase activity"/>
    <property type="evidence" value="ECO:0007669"/>
    <property type="project" value="InterPro"/>
</dbReference>
<dbReference type="SUPFAM" id="SSF51182">
    <property type="entry name" value="RmlC-like cupins"/>
    <property type="match status" value="1"/>
</dbReference>